<dbReference type="PANTHER" id="PTHR35186:SF4">
    <property type="entry name" value="PRION-INHIBITION AND PROPAGATION HELO DOMAIN-CONTAINING PROTEIN"/>
    <property type="match status" value="1"/>
</dbReference>
<keyword evidence="3" id="KW-1185">Reference proteome</keyword>
<evidence type="ECO:0000313" key="2">
    <source>
        <dbReference type="EMBL" id="KUI55304.1"/>
    </source>
</evidence>
<proteinExistence type="predicted"/>
<accession>A0A194UUL7</accession>
<name>A0A194UUL7_CYTMA</name>
<feature type="compositionally biased region" description="Polar residues" evidence="1">
    <location>
        <begin position="1"/>
        <end position="13"/>
    </location>
</feature>
<evidence type="ECO:0000256" key="1">
    <source>
        <dbReference type="SAM" id="MobiDB-lite"/>
    </source>
</evidence>
<dbReference type="PANTHER" id="PTHR35186">
    <property type="entry name" value="ANK_REP_REGION DOMAIN-CONTAINING PROTEIN"/>
    <property type="match status" value="1"/>
</dbReference>
<evidence type="ECO:0000313" key="3">
    <source>
        <dbReference type="Proteomes" id="UP000078576"/>
    </source>
</evidence>
<protein>
    <submittedName>
        <fullName evidence="2">Uncharacterized protein</fullName>
    </submittedName>
</protein>
<feature type="region of interest" description="Disordered" evidence="1">
    <location>
        <begin position="1"/>
        <end position="21"/>
    </location>
</feature>
<dbReference type="AlphaFoldDB" id="A0A194UUL7"/>
<dbReference type="Proteomes" id="UP000078576">
    <property type="component" value="Unassembled WGS sequence"/>
</dbReference>
<organism evidence="2 3">
    <name type="scientific">Cytospora mali</name>
    <name type="common">Apple Valsa canker fungus</name>
    <name type="synonym">Valsa mali</name>
    <dbReference type="NCBI Taxonomy" id="578113"/>
    <lineage>
        <taxon>Eukaryota</taxon>
        <taxon>Fungi</taxon>
        <taxon>Dikarya</taxon>
        <taxon>Ascomycota</taxon>
        <taxon>Pezizomycotina</taxon>
        <taxon>Sordariomycetes</taxon>
        <taxon>Sordariomycetidae</taxon>
        <taxon>Diaporthales</taxon>
        <taxon>Cytosporaceae</taxon>
        <taxon>Cytospora</taxon>
    </lineage>
</organism>
<sequence length="583" mass="66275">MEEVTASTQSQLLISPKSYHGSNPVHGGPDVIAWKQQRETLLHNIQGIVDDIREKHSVISQSFRPFGRRGPGRMLFDTLESVFETTVEDGQLLSCIEKTFRKEQRGAEKPRNYHNTIPVQEPADVKDVQDRLKQILRILEKVERLLQDVNPVAGRLINPKRSKQGRRGQVLYSPLPANVTSALKGKLKFLLKLNHILQDFTTQRLAPPSGEKGTNKEIGTGLPEEIELAQVAATMLYNSLGNVCPNPDHHSHNVRFNLGTQESIEMVKDGSKTGTFKLRVAFESSSTNSQTWFNVASVVTAQEREQVLQPAYNIPEAQPDQMDLDTDTEGAASDRSFNFSSPLHWERPRPSSSFSDLKSVDTVKHTAYFCLNNYQQHTEELAARLQHSEACEHWLRYPKEQDLPQSTSNDDHIPNLCALVQQRLSRRDRVRLARIIAESVLKLNATDWLRNDFDGENVLVYNINRSYEPHLRVTINKPVRYEPPNSGGENRTSQNLDKLSGILSDIALGTNRRRKDYKDERLYRKVKEGLNIGYADVVRDCKEMADMQISATRDNEAIMTQFYTKVVSALRHLEESFEVPGRN</sequence>
<dbReference type="OrthoDB" id="5240605at2759"/>
<reference evidence="3" key="1">
    <citation type="submission" date="2014-12" db="EMBL/GenBank/DDBJ databases">
        <title>Genome Sequence of Valsa Canker Pathogens Uncovers a Specific Adaption of Colonization on Woody Bark.</title>
        <authorList>
            <person name="Yin Z."/>
            <person name="Liu H."/>
            <person name="Gao X."/>
            <person name="Li Z."/>
            <person name="Song N."/>
            <person name="Ke X."/>
            <person name="Dai Q."/>
            <person name="Wu Y."/>
            <person name="Sun Y."/>
            <person name="Xu J.-R."/>
            <person name="Kang Z.K."/>
            <person name="Wang L."/>
            <person name="Huang L."/>
        </authorList>
    </citation>
    <scope>NUCLEOTIDE SEQUENCE [LARGE SCALE GENOMIC DNA]</scope>
    <source>
        <strain evidence="3">SXYL134</strain>
    </source>
</reference>
<feature type="region of interest" description="Disordered" evidence="1">
    <location>
        <begin position="325"/>
        <end position="344"/>
    </location>
</feature>
<dbReference type="EMBL" id="KN714679">
    <property type="protein sequence ID" value="KUI55304.1"/>
    <property type="molecule type" value="Genomic_DNA"/>
</dbReference>
<gene>
    <name evidence="2" type="ORF">VP1G_02714</name>
</gene>